<dbReference type="GO" id="GO:0033072">
    <property type="term" value="P:vancomycin biosynthetic process"/>
    <property type="evidence" value="ECO:0007669"/>
    <property type="project" value="UniProtKB-ARBA"/>
</dbReference>
<evidence type="ECO:0000313" key="4">
    <source>
        <dbReference type="Proteomes" id="UP000239415"/>
    </source>
</evidence>
<evidence type="ECO:0000259" key="2">
    <source>
        <dbReference type="Pfam" id="PF06722"/>
    </source>
</evidence>
<dbReference type="GO" id="GO:0005975">
    <property type="term" value="P:carbohydrate metabolic process"/>
    <property type="evidence" value="ECO:0007669"/>
    <property type="project" value="InterPro"/>
</dbReference>
<dbReference type="GO" id="GO:0016758">
    <property type="term" value="F:hexosyltransferase activity"/>
    <property type="evidence" value="ECO:0007669"/>
    <property type="project" value="InterPro"/>
</dbReference>
<dbReference type="InterPro" id="IPR004276">
    <property type="entry name" value="GlycoTrans_28_N"/>
</dbReference>
<dbReference type="GO" id="GO:0008194">
    <property type="term" value="F:UDP-glycosyltransferase activity"/>
    <property type="evidence" value="ECO:0007669"/>
    <property type="project" value="InterPro"/>
</dbReference>
<dbReference type="FunFam" id="3.40.50.2000:FF:000009">
    <property type="entry name" value="Sterol 3-beta-glucosyltransferase UGT80A2"/>
    <property type="match status" value="1"/>
</dbReference>
<feature type="domain" description="Erythromycin biosynthesis protein CIII-like C-terminal" evidence="2">
    <location>
        <begin position="291"/>
        <end position="387"/>
    </location>
</feature>
<evidence type="ECO:0000259" key="1">
    <source>
        <dbReference type="Pfam" id="PF03033"/>
    </source>
</evidence>
<name>A0A2T0JM05_9ACTN</name>
<accession>A0A2T0JM05</accession>
<dbReference type="InterPro" id="IPR050426">
    <property type="entry name" value="Glycosyltransferase_28"/>
</dbReference>
<dbReference type="Pfam" id="PF06722">
    <property type="entry name" value="EryCIII-like_C"/>
    <property type="match status" value="1"/>
</dbReference>
<dbReference type="InterPro" id="IPR010610">
    <property type="entry name" value="EryCIII-like_C"/>
</dbReference>
<dbReference type="InterPro" id="IPR002213">
    <property type="entry name" value="UDP_glucos_trans"/>
</dbReference>
<reference evidence="3 4" key="1">
    <citation type="submission" date="2018-03" db="EMBL/GenBank/DDBJ databases">
        <title>Genomic Encyclopedia of Archaeal and Bacterial Type Strains, Phase II (KMG-II): from individual species to whole genera.</title>
        <authorList>
            <person name="Goeker M."/>
        </authorList>
    </citation>
    <scope>NUCLEOTIDE SEQUENCE [LARGE SCALE GENOMIC DNA]</scope>
    <source>
        <strain evidence="3 4">DSM 43146</strain>
    </source>
</reference>
<gene>
    <name evidence="3" type="ORF">CLV67_13919</name>
</gene>
<protein>
    <submittedName>
        <fullName evidence="3">Vancomycin aglycone glucosyltransferase</fullName>
    </submittedName>
</protein>
<dbReference type="PANTHER" id="PTHR48050">
    <property type="entry name" value="STEROL 3-BETA-GLUCOSYLTRANSFERASE"/>
    <property type="match status" value="1"/>
</dbReference>
<feature type="domain" description="Glycosyltransferase family 28 N-terminal" evidence="1">
    <location>
        <begin position="3"/>
        <end position="127"/>
    </location>
</feature>
<dbReference type="RefSeq" id="WP_106330751.1">
    <property type="nucleotide sequence ID" value="NZ_BOMO01000179.1"/>
</dbReference>
<dbReference type="Gene3D" id="3.40.50.2000">
    <property type="entry name" value="Glycogen Phosphorylase B"/>
    <property type="match status" value="2"/>
</dbReference>
<evidence type="ECO:0000313" key="3">
    <source>
        <dbReference type="EMBL" id="PRX08632.1"/>
    </source>
</evidence>
<dbReference type="Pfam" id="PF03033">
    <property type="entry name" value="Glyco_transf_28"/>
    <property type="match status" value="1"/>
</dbReference>
<dbReference type="OrthoDB" id="3253247at2"/>
<dbReference type="CDD" id="cd03784">
    <property type="entry name" value="GT1_Gtf-like"/>
    <property type="match status" value="1"/>
</dbReference>
<dbReference type="AlphaFoldDB" id="A0A2T0JM05"/>
<keyword evidence="3" id="KW-0808">Transferase</keyword>
<sequence>MRILLSTIGSRGDVEPLVAVALRIREAGGEARLCVPPDFREWIEELGLPVTPFGPSVRPGAGPRRPAGTTPLARRRLIEGTVALQFEQYPAVAAGCDLIVGGGPMLFAAPSVAEMLRVPYLNVHFCPVSLPSPHHAPPPVAWGGDTTADAGRQWADDARRWNEHWGPAVNEQRKAAGLAAVDDVRAHLFTARPWLAADPVLGPWPGSGEVTVTQTGAWIRPAGDTLPPEVEAFLDAGEPPIYFGLGSTPVGNRGVGDAMLAAARASGRRAIVARGWAELSAGGGAPDCLVVGELDHQALFPRVAAAVHHGGAGTTTAVARAGVPQVILPHRYDQFYWAGRVAELGIGAAHPAGPLTAESLAGVVETALRAGPAARDLAPRVRADGASVAAAGLLALG</sequence>
<keyword evidence="4" id="KW-1185">Reference proteome</keyword>
<dbReference type="PANTHER" id="PTHR48050:SF13">
    <property type="entry name" value="STEROL 3-BETA-GLUCOSYLTRANSFERASE UGT80A2"/>
    <property type="match status" value="1"/>
</dbReference>
<comment type="caution">
    <text evidence="3">The sequence shown here is derived from an EMBL/GenBank/DDBJ whole genome shotgun (WGS) entry which is preliminary data.</text>
</comment>
<dbReference type="SUPFAM" id="SSF53756">
    <property type="entry name" value="UDP-Glycosyltransferase/glycogen phosphorylase"/>
    <property type="match status" value="1"/>
</dbReference>
<organism evidence="3 4">
    <name type="scientific">Actinoplanes italicus</name>
    <dbReference type="NCBI Taxonomy" id="113567"/>
    <lineage>
        <taxon>Bacteria</taxon>
        <taxon>Bacillati</taxon>
        <taxon>Actinomycetota</taxon>
        <taxon>Actinomycetes</taxon>
        <taxon>Micromonosporales</taxon>
        <taxon>Micromonosporaceae</taxon>
        <taxon>Actinoplanes</taxon>
    </lineage>
</organism>
<dbReference type="EMBL" id="PVMZ01000039">
    <property type="protein sequence ID" value="PRX08632.1"/>
    <property type="molecule type" value="Genomic_DNA"/>
</dbReference>
<proteinExistence type="predicted"/>
<dbReference type="Proteomes" id="UP000239415">
    <property type="component" value="Unassembled WGS sequence"/>
</dbReference>